<dbReference type="PANTHER" id="PTHR47934">
    <property type="entry name" value="PENTATRICOPEPTIDE REPEAT-CONTAINING PROTEIN PET309, MITOCHONDRIAL"/>
    <property type="match status" value="1"/>
</dbReference>
<name>A0ABX8I4G5_9ASCO</name>
<dbReference type="Proteomes" id="UP000825434">
    <property type="component" value="Chromosome 2"/>
</dbReference>
<gene>
    <name evidence="1" type="ORF">CA3LBN_002435</name>
</gene>
<reference evidence="1 2" key="1">
    <citation type="submission" date="2021-06" db="EMBL/GenBank/DDBJ databases">
        <title>Candida outbreak in Lebanon.</title>
        <authorList>
            <person name="Finianos M."/>
        </authorList>
    </citation>
    <scope>NUCLEOTIDE SEQUENCE [LARGE SCALE GENOMIC DNA]</scope>
    <source>
        <strain evidence="1">CA3LBN</strain>
    </source>
</reference>
<dbReference type="Gene3D" id="1.25.40.10">
    <property type="entry name" value="Tetratricopeptide repeat domain"/>
    <property type="match status" value="2"/>
</dbReference>
<sequence length="1128" mass="129862">MRLNLRHFSLLPNLRCTLLSTSRPPRHGQFVRNASSVAQTATSSKKELKIPQSERVIQDLDLQNRYIDQLRNTSSFTNEDLTAISELFTQAVELASSDLSEEAYRFVVRLWLAVFKERRGGPNLEKILLRSRGKVANLCINNLDYKSYLECTAVLPKTPLWADTVAQTLQFSLSNKGELQFSSPSITGYLRGLESKENKRRMLASFLRKALLYSPSHHDFPRILTAFVKFANDVGDGDLLLIEPEHAVYRKALSILSRPRGSSSVASHIHLIEGVLLRSEYGNKTGLSNLLTTLSSATVSKRPSIALEYFKFKENLSSGSYKVNEYLTENDLSTAMWALFLSSKYQECLELYSKYPGLHGEEQIDIFLRISEKTKDWSHLQKQFEDMYGQGDLPYVQHYAIVMNALASIKVVKEVDELYDQLLQRNLTPTCEIHAAVIKSRMAVKDYDGAQAKFEDFLEKYENGAVAEGSVARVHALIFDLHLHTSSLPDLMNALQQVIKRQKTSSVPLIDTKLLCDVISAVGANYGVRELDQLWEIAERFSMKTEEVYEKTINALTRFGEYEKADALTFEAQLDSLVPFTSSLIAKAQLKNLRSWYNASTDRDFKPFLAAKTMTVLRRLDQGKMSLKNKPNLLTEAIKFELSLNRRKTARTYLDQAKSLESATEQHYLPFLKYYCQAGSYKGASTVLELYREMAAEKIEMTSKTYVYLIRALIEIDRANSDNYNNSYKLLESVFELYGLSMFEHLKPLRASGGDMHRHAENLLKIVTTYVTATSSSIHSNMDLVVHFLNQMRDRLGDRIPLRFRLAIFKEMGILYRLGGDNITAKKMILNALEELNDIADNYRKSVSSDCFPAQLPKLLQLDYRQIVEVLLPVFRELKTPPDEYEKLALSLLDRNVHLAGPLFRPIIEHIMKGEPSETKVRAILDICERFLVSGTWVTANIEKKQQYVYKLFILFLTRRMPEKRILENYSIFNKYYNVQSIEELRKDFKNTTNYAGELQQALDEYGRLTTFRWKIPQLLKDPHKFFLPGRSISSKNVMDPKMTAKLYAFVGKYSEDDRTKAFKLYEDFPDTMEYLLYYGQARTRLQAFRNEIDEIQPPSASSENEGRKYRRFRTYRVLRKSMKLLSR</sequence>
<evidence type="ECO:0000313" key="2">
    <source>
        <dbReference type="Proteomes" id="UP000825434"/>
    </source>
</evidence>
<dbReference type="EMBL" id="CP076662">
    <property type="protein sequence ID" value="QWU88170.1"/>
    <property type="molecule type" value="Genomic_DNA"/>
</dbReference>
<dbReference type="InterPro" id="IPR051114">
    <property type="entry name" value="Mito_RNA_Proc_CCM1"/>
</dbReference>
<evidence type="ECO:0000313" key="1">
    <source>
        <dbReference type="EMBL" id="QWU88170.1"/>
    </source>
</evidence>
<proteinExistence type="predicted"/>
<protein>
    <submittedName>
        <fullName evidence="1">Uncharacterized protein</fullName>
    </submittedName>
</protein>
<organism evidence="1 2">
    <name type="scientific">Candidozyma haemuli</name>
    <dbReference type="NCBI Taxonomy" id="45357"/>
    <lineage>
        <taxon>Eukaryota</taxon>
        <taxon>Fungi</taxon>
        <taxon>Dikarya</taxon>
        <taxon>Ascomycota</taxon>
        <taxon>Saccharomycotina</taxon>
        <taxon>Pichiomycetes</taxon>
        <taxon>Metschnikowiaceae</taxon>
        <taxon>Candidozyma</taxon>
    </lineage>
</organism>
<keyword evidence="2" id="KW-1185">Reference proteome</keyword>
<accession>A0ABX8I4G5</accession>
<dbReference type="PANTHER" id="PTHR47934:SF21">
    <property type="entry name" value="OS01G0546500 PROTEIN"/>
    <property type="match status" value="1"/>
</dbReference>
<dbReference type="InterPro" id="IPR011990">
    <property type="entry name" value="TPR-like_helical_dom_sf"/>
</dbReference>